<dbReference type="Proteomes" id="UP000265040">
    <property type="component" value="Chromosome 10"/>
</dbReference>
<keyword evidence="2" id="KW-1185">Reference proteome</keyword>
<name>A0AAQ6IAB7_ANATE</name>
<reference evidence="1 2" key="1">
    <citation type="submission" date="2021-04" db="EMBL/GenBank/DDBJ databases">
        <authorList>
            <consortium name="Wellcome Sanger Institute Data Sharing"/>
        </authorList>
    </citation>
    <scope>NUCLEOTIDE SEQUENCE [LARGE SCALE GENOMIC DNA]</scope>
</reference>
<organism evidence="1 2">
    <name type="scientific">Anabas testudineus</name>
    <name type="common">Climbing perch</name>
    <name type="synonym">Anthias testudineus</name>
    <dbReference type="NCBI Taxonomy" id="64144"/>
    <lineage>
        <taxon>Eukaryota</taxon>
        <taxon>Metazoa</taxon>
        <taxon>Chordata</taxon>
        <taxon>Craniata</taxon>
        <taxon>Vertebrata</taxon>
        <taxon>Euteleostomi</taxon>
        <taxon>Actinopterygii</taxon>
        <taxon>Neopterygii</taxon>
        <taxon>Teleostei</taxon>
        <taxon>Neoteleostei</taxon>
        <taxon>Acanthomorphata</taxon>
        <taxon>Anabantaria</taxon>
        <taxon>Anabantiformes</taxon>
        <taxon>Anabantoidei</taxon>
        <taxon>Anabantidae</taxon>
        <taxon>Anabas</taxon>
    </lineage>
</organism>
<reference evidence="1" key="3">
    <citation type="submission" date="2025-09" db="UniProtKB">
        <authorList>
            <consortium name="Ensembl"/>
        </authorList>
    </citation>
    <scope>IDENTIFICATION</scope>
</reference>
<accession>A0AAQ6IAB7</accession>
<sequence length="119" mass="13058">MNTDFNSVNSFLETLPSYSSCSFSSLLGNVKKEEVLESIKQLNTGKSPGPGGLPTEFYQVKALAYADDVCVIIKNQTETDILCSHLKLYEKTAGAKLNHNKTEGVGLEQRVTNQILTSR</sequence>
<evidence type="ECO:0008006" key="3">
    <source>
        <dbReference type="Google" id="ProtNLM"/>
    </source>
</evidence>
<evidence type="ECO:0000313" key="1">
    <source>
        <dbReference type="Ensembl" id="ENSATEP00000073510.1"/>
    </source>
</evidence>
<dbReference type="Ensembl" id="ENSATET00000077871.1">
    <property type="protein sequence ID" value="ENSATEP00000073510.1"/>
    <property type="gene ID" value="ENSATEG00000030457.1"/>
</dbReference>
<protein>
    <recommendedName>
        <fullName evidence="3">Reverse transcriptase domain-containing protein</fullName>
    </recommendedName>
</protein>
<reference evidence="1" key="2">
    <citation type="submission" date="2025-08" db="UniProtKB">
        <authorList>
            <consortium name="Ensembl"/>
        </authorList>
    </citation>
    <scope>IDENTIFICATION</scope>
</reference>
<dbReference type="AlphaFoldDB" id="A0AAQ6IAB7"/>
<proteinExistence type="predicted"/>
<evidence type="ECO:0000313" key="2">
    <source>
        <dbReference type="Proteomes" id="UP000265040"/>
    </source>
</evidence>